<dbReference type="Proteomes" id="UP000183805">
    <property type="component" value="Unassembled WGS sequence"/>
</dbReference>
<gene>
    <name evidence="2" type="ORF">SAMN04487854_10858</name>
</gene>
<feature type="transmembrane region" description="Helical" evidence="1">
    <location>
        <begin position="12"/>
        <end position="30"/>
    </location>
</feature>
<keyword evidence="1" id="KW-1133">Transmembrane helix</keyword>
<protein>
    <recommendedName>
        <fullName evidence="4">Phage abortive infection protein</fullName>
    </recommendedName>
</protein>
<reference evidence="2 3" key="1">
    <citation type="submission" date="2016-10" db="EMBL/GenBank/DDBJ databases">
        <authorList>
            <person name="Varghese N."/>
            <person name="Submissions S."/>
        </authorList>
    </citation>
    <scope>NUCLEOTIDE SEQUENCE [LARGE SCALE GENOMIC DNA]</scope>
    <source>
        <strain evidence="2 3">CGMCC 1.8499</strain>
    </source>
</reference>
<accession>A0ABY1GHM5</accession>
<evidence type="ECO:0008006" key="4">
    <source>
        <dbReference type="Google" id="ProtNLM"/>
    </source>
</evidence>
<name>A0ABY1GHM5_9GAMM</name>
<organism evidence="2 3">
    <name type="scientific">Pseudoalteromonas lipolytica</name>
    <dbReference type="NCBI Taxonomy" id="570156"/>
    <lineage>
        <taxon>Bacteria</taxon>
        <taxon>Pseudomonadati</taxon>
        <taxon>Pseudomonadota</taxon>
        <taxon>Gammaproteobacteria</taxon>
        <taxon>Alteromonadales</taxon>
        <taxon>Pseudoalteromonadaceae</taxon>
        <taxon>Pseudoalteromonas</taxon>
    </lineage>
</organism>
<evidence type="ECO:0000313" key="2">
    <source>
        <dbReference type="EMBL" id="SFT72695.1"/>
    </source>
</evidence>
<sequence length="294" mass="34863">MNFLELDVKLQAAIVSAITSLFIFGLGWLFKVFHENYSLNYKLQKEYKFEQKKLLKEEIVKTKVPLLNAAEEFNYRIFNFNKNISKGYHNISEKEWFQTNQYYLNSFIYRFLVLIHFCIKTEEDLLSMDSTVADEEDITFLLYVKTFKNIFCESNLLTELGYKQDDDSNHFYRNELKGFSGWVVSNNKVIEFDEFVPKLKHSYDPLRRVIEYFSKIDNDDKDKTLNILRCTHLLSICFLNEFGHSYQQTDKGKIKKLNQSYKDKIKIKASFLNFLDDSKLKKKVLSNFKAGLAN</sequence>
<proteinExistence type="predicted"/>
<dbReference type="EMBL" id="FPAZ01000008">
    <property type="protein sequence ID" value="SFT72695.1"/>
    <property type="molecule type" value="Genomic_DNA"/>
</dbReference>
<keyword evidence="1" id="KW-0812">Transmembrane</keyword>
<keyword evidence="1" id="KW-0472">Membrane</keyword>
<comment type="caution">
    <text evidence="2">The sequence shown here is derived from an EMBL/GenBank/DDBJ whole genome shotgun (WGS) entry which is preliminary data.</text>
</comment>
<keyword evidence="3" id="KW-1185">Reference proteome</keyword>
<evidence type="ECO:0000256" key="1">
    <source>
        <dbReference type="SAM" id="Phobius"/>
    </source>
</evidence>
<dbReference type="RefSeq" id="WP_074989089.1">
    <property type="nucleotide sequence ID" value="NZ_FPAZ01000008.1"/>
</dbReference>
<evidence type="ECO:0000313" key="3">
    <source>
        <dbReference type="Proteomes" id="UP000183805"/>
    </source>
</evidence>